<sequence length="185" mass="19298">MASNEEHPQPATLPPYSEMIMAAIDALDEKNGSSKSAISKYVESTYGELPPSHPSLLAAHLVRMKESGELVMVKNNYMRPGPDAPPKRGRGRPPKPKVPLPPGAAPPTPRPRGRPPKAKDPLAAAVAKAASGLPRPRGRPPKKTRPTVAGAGSASSGAAPPPSGVKRGRGRPPKVKPQFADVGFA</sequence>
<dbReference type="AlphaFoldDB" id="A0AB40D2N9"/>
<dbReference type="InterPro" id="IPR017956">
    <property type="entry name" value="AT_hook_DNA-bd_motif"/>
</dbReference>
<feature type="compositionally biased region" description="Low complexity" evidence="8">
    <location>
        <begin position="146"/>
        <end position="158"/>
    </location>
</feature>
<reference evidence="11" key="1">
    <citation type="submission" date="2025-08" db="UniProtKB">
        <authorList>
            <consortium name="RefSeq"/>
        </authorList>
    </citation>
    <scope>IDENTIFICATION</scope>
</reference>
<dbReference type="PROSITE" id="PS51504">
    <property type="entry name" value="H15"/>
    <property type="match status" value="1"/>
</dbReference>
<evidence type="ECO:0000256" key="4">
    <source>
        <dbReference type="ARBA" id="ARBA00023125"/>
    </source>
</evidence>
<feature type="domain" description="H15" evidence="9">
    <location>
        <begin position="12"/>
        <end position="81"/>
    </location>
</feature>
<dbReference type="Proteomes" id="UP001515500">
    <property type="component" value="Chromosome 18"/>
</dbReference>
<dbReference type="SMART" id="SM00384">
    <property type="entry name" value="AT_hook"/>
    <property type="match status" value="4"/>
</dbReference>
<dbReference type="FunFam" id="1.10.10.10:FF:000537">
    <property type="entry name" value="HMG-Y-related protein A"/>
    <property type="match status" value="1"/>
</dbReference>
<dbReference type="Pfam" id="PF00538">
    <property type="entry name" value="Linker_histone"/>
    <property type="match status" value="1"/>
</dbReference>
<dbReference type="SMART" id="SM00526">
    <property type="entry name" value="H15"/>
    <property type="match status" value="1"/>
</dbReference>
<keyword evidence="5" id="KW-0539">Nucleus</keyword>
<gene>
    <name evidence="11" type="primary">LOC120282594</name>
</gene>
<organism evidence="10 11">
    <name type="scientific">Dioscorea cayennensis subsp. rotundata</name>
    <name type="common">White Guinea yam</name>
    <name type="synonym">Dioscorea rotundata</name>
    <dbReference type="NCBI Taxonomy" id="55577"/>
    <lineage>
        <taxon>Eukaryota</taxon>
        <taxon>Viridiplantae</taxon>
        <taxon>Streptophyta</taxon>
        <taxon>Embryophyta</taxon>
        <taxon>Tracheophyta</taxon>
        <taxon>Spermatophyta</taxon>
        <taxon>Magnoliopsida</taxon>
        <taxon>Liliopsida</taxon>
        <taxon>Dioscoreales</taxon>
        <taxon>Dioscoreaceae</taxon>
        <taxon>Dioscorea</taxon>
    </lineage>
</organism>
<evidence type="ECO:0000313" key="10">
    <source>
        <dbReference type="Proteomes" id="UP001515500"/>
    </source>
</evidence>
<evidence type="ECO:0000256" key="2">
    <source>
        <dbReference type="ARBA" id="ARBA00022737"/>
    </source>
</evidence>
<feature type="compositionally biased region" description="Pro residues" evidence="8">
    <location>
        <begin position="96"/>
        <end position="110"/>
    </location>
</feature>
<feature type="compositionally biased region" description="Basic residues" evidence="8">
    <location>
        <begin position="136"/>
        <end position="145"/>
    </location>
</feature>
<keyword evidence="2" id="KW-0677">Repeat</keyword>
<dbReference type="PRINTS" id="PR00929">
    <property type="entry name" value="ATHOOK"/>
</dbReference>
<evidence type="ECO:0000256" key="5">
    <source>
        <dbReference type="ARBA" id="ARBA00023242"/>
    </source>
</evidence>
<dbReference type="SUPFAM" id="SSF46785">
    <property type="entry name" value="Winged helix' DNA-binding domain"/>
    <property type="match status" value="1"/>
</dbReference>
<evidence type="ECO:0000256" key="7">
    <source>
        <dbReference type="ARBA" id="ARBA00076335"/>
    </source>
</evidence>
<dbReference type="GO" id="GO:0003690">
    <property type="term" value="F:double-stranded DNA binding"/>
    <property type="evidence" value="ECO:0007669"/>
    <property type="project" value="TreeGrafter"/>
</dbReference>
<evidence type="ECO:0000259" key="9">
    <source>
        <dbReference type="PROSITE" id="PS51504"/>
    </source>
</evidence>
<dbReference type="Gene3D" id="1.10.10.10">
    <property type="entry name" value="Winged helix-like DNA-binding domain superfamily/Winged helix DNA-binding domain"/>
    <property type="match status" value="1"/>
</dbReference>
<dbReference type="PANTHER" id="PTHR11467">
    <property type="entry name" value="HISTONE H1"/>
    <property type="match status" value="1"/>
</dbReference>
<dbReference type="GO" id="GO:0006355">
    <property type="term" value="P:regulation of DNA-templated transcription"/>
    <property type="evidence" value="ECO:0007669"/>
    <property type="project" value="InterPro"/>
</dbReference>
<dbReference type="InterPro" id="IPR036390">
    <property type="entry name" value="WH_DNA-bd_sf"/>
</dbReference>
<dbReference type="GO" id="GO:0031492">
    <property type="term" value="F:nucleosomal DNA binding"/>
    <property type="evidence" value="ECO:0007669"/>
    <property type="project" value="TreeGrafter"/>
</dbReference>
<dbReference type="Pfam" id="PF02178">
    <property type="entry name" value="AT_hook"/>
    <property type="match status" value="4"/>
</dbReference>
<dbReference type="GO" id="GO:0006334">
    <property type="term" value="P:nucleosome assembly"/>
    <property type="evidence" value="ECO:0007669"/>
    <property type="project" value="InterPro"/>
</dbReference>
<keyword evidence="10" id="KW-1185">Reference proteome</keyword>
<dbReference type="InterPro" id="IPR005818">
    <property type="entry name" value="Histone_H1/H5_H15"/>
</dbReference>
<keyword evidence="4" id="KW-0238">DNA-binding</keyword>
<name>A0AB40D2N9_DIOCR</name>
<dbReference type="CDD" id="cd00073">
    <property type="entry name" value="H15"/>
    <property type="match status" value="1"/>
</dbReference>
<dbReference type="RefSeq" id="XP_039145366.1">
    <property type="nucleotide sequence ID" value="XM_039289432.1"/>
</dbReference>
<dbReference type="InterPro" id="IPR036388">
    <property type="entry name" value="WH-like_DNA-bd_sf"/>
</dbReference>
<dbReference type="GeneID" id="120282594"/>
<comment type="subcellular location">
    <subcellularLocation>
        <location evidence="1">Nucleus</location>
        <location evidence="1">Nucleolus</location>
    </subcellularLocation>
</comment>
<feature type="compositionally biased region" description="Low complexity" evidence="8">
    <location>
        <begin position="121"/>
        <end position="130"/>
    </location>
</feature>
<dbReference type="PANTHER" id="PTHR11467:SF162">
    <property type="entry name" value="HMG-Y-RELATED PROTEIN A"/>
    <property type="match status" value="1"/>
</dbReference>
<protein>
    <recommendedName>
        <fullName evidence="6">HMG-Y-related protein A</fullName>
    </recommendedName>
    <alternativeName>
        <fullName evidence="7">High mobility group A protein</fullName>
    </alternativeName>
</protein>
<evidence type="ECO:0000256" key="1">
    <source>
        <dbReference type="ARBA" id="ARBA00004604"/>
    </source>
</evidence>
<evidence type="ECO:0000313" key="11">
    <source>
        <dbReference type="RefSeq" id="XP_039145366.1"/>
    </source>
</evidence>
<dbReference type="GO" id="GO:0030261">
    <property type="term" value="P:chromosome condensation"/>
    <property type="evidence" value="ECO:0007669"/>
    <property type="project" value="TreeGrafter"/>
</dbReference>
<dbReference type="InterPro" id="IPR000116">
    <property type="entry name" value="HMGA"/>
</dbReference>
<feature type="region of interest" description="Disordered" evidence="8">
    <location>
        <begin position="73"/>
        <end position="185"/>
    </location>
</feature>
<accession>A0AB40D2N9</accession>
<evidence type="ECO:0000256" key="3">
    <source>
        <dbReference type="ARBA" id="ARBA00022990"/>
    </source>
</evidence>
<dbReference type="GO" id="GO:0000786">
    <property type="term" value="C:nucleosome"/>
    <property type="evidence" value="ECO:0007669"/>
    <property type="project" value="InterPro"/>
</dbReference>
<dbReference type="PRINTS" id="PR00930">
    <property type="entry name" value="HIGHMOBLTYIY"/>
</dbReference>
<dbReference type="GO" id="GO:0045910">
    <property type="term" value="P:negative regulation of DNA recombination"/>
    <property type="evidence" value="ECO:0007669"/>
    <property type="project" value="TreeGrafter"/>
</dbReference>
<evidence type="ECO:0000256" key="6">
    <source>
        <dbReference type="ARBA" id="ARBA00068571"/>
    </source>
</evidence>
<keyword evidence="3" id="KW-0007">Acetylation</keyword>
<proteinExistence type="predicted"/>
<evidence type="ECO:0000256" key="8">
    <source>
        <dbReference type="SAM" id="MobiDB-lite"/>
    </source>
</evidence>
<dbReference type="GO" id="GO:0005730">
    <property type="term" value="C:nucleolus"/>
    <property type="evidence" value="ECO:0007669"/>
    <property type="project" value="UniProtKB-SubCell"/>
</dbReference>